<dbReference type="Pfam" id="PF13589">
    <property type="entry name" value="HATPase_c_3"/>
    <property type="match status" value="1"/>
</dbReference>
<dbReference type="Gene3D" id="3.30.1540.20">
    <property type="entry name" value="MutL, C-terminal domain, dimerisation subdomain"/>
    <property type="match status" value="1"/>
</dbReference>
<feature type="compositionally biased region" description="Basic and acidic residues" evidence="2">
    <location>
        <begin position="416"/>
        <end position="427"/>
    </location>
</feature>
<gene>
    <name evidence="4" type="ORF">P167DRAFT_604057</name>
</gene>
<dbReference type="InterPro" id="IPR042121">
    <property type="entry name" value="MutL_C_regsub"/>
</dbReference>
<accession>A0A3N4KYS4</accession>
<dbReference type="GO" id="GO:0140664">
    <property type="term" value="F:ATP-dependent DNA damage sensor activity"/>
    <property type="evidence" value="ECO:0007669"/>
    <property type="project" value="InterPro"/>
</dbReference>
<dbReference type="GO" id="GO:0032300">
    <property type="term" value="C:mismatch repair complex"/>
    <property type="evidence" value="ECO:0007669"/>
    <property type="project" value="InterPro"/>
</dbReference>
<name>A0A3N4KYS4_9PEZI</name>
<reference evidence="4 5" key="1">
    <citation type="journal article" date="2018" name="Nat. Ecol. Evol.">
        <title>Pezizomycetes genomes reveal the molecular basis of ectomycorrhizal truffle lifestyle.</title>
        <authorList>
            <person name="Murat C."/>
            <person name="Payen T."/>
            <person name="Noel B."/>
            <person name="Kuo A."/>
            <person name="Morin E."/>
            <person name="Chen J."/>
            <person name="Kohler A."/>
            <person name="Krizsan K."/>
            <person name="Balestrini R."/>
            <person name="Da Silva C."/>
            <person name="Montanini B."/>
            <person name="Hainaut M."/>
            <person name="Levati E."/>
            <person name="Barry K.W."/>
            <person name="Belfiori B."/>
            <person name="Cichocki N."/>
            <person name="Clum A."/>
            <person name="Dockter R.B."/>
            <person name="Fauchery L."/>
            <person name="Guy J."/>
            <person name="Iotti M."/>
            <person name="Le Tacon F."/>
            <person name="Lindquist E.A."/>
            <person name="Lipzen A."/>
            <person name="Malagnac F."/>
            <person name="Mello A."/>
            <person name="Molinier V."/>
            <person name="Miyauchi S."/>
            <person name="Poulain J."/>
            <person name="Riccioni C."/>
            <person name="Rubini A."/>
            <person name="Sitrit Y."/>
            <person name="Splivallo R."/>
            <person name="Traeger S."/>
            <person name="Wang M."/>
            <person name="Zifcakova L."/>
            <person name="Wipf D."/>
            <person name="Zambonelli A."/>
            <person name="Paolocci F."/>
            <person name="Nowrousian M."/>
            <person name="Ottonello S."/>
            <person name="Baldrian P."/>
            <person name="Spatafora J.W."/>
            <person name="Henrissat B."/>
            <person name="Nagy L.G."/>
            <person name="Aury J.M."/>
            <person name="Wincker P."/>
            <person name="Grigoriev I.V."/>
            <person name="Bonfante P."/>
            <person name="Martin F.M."/>
        </authorList>
    </citation>
    <scope>NUCLEOTIDE SEQUENCE [LARGE SCALE GENOMIC DNA]</scope>
    <source>
        <strain evidence="4 5">CCBAS932</strain>
    </source>
</reference>
<evidence type="ECO:0000256" key="1">
    <source>
        <dbReference type="ARBA" id="ARBA00006082"/>
    </source>
</evidence>
<evidence type="ECO:0000256" key="2">
    <source>
        <dbReference type="SAM" id="MobiDB-lite"/>
    </source>
</evidence>
<dbReference type="Gene3D" id="3.30.1370.100">
    <property type="entry name" value="MutL, C-terminal domain, regulatory subdomain"/>
    <property type="match status" value="1"/>
</dbReference>
<dbReference type="EMBL" id="ML119117">
    <property type="protein sequence ID" value="RPB14618.1"/>
    <property type="molecule type" value="Genomic_DNA"/>
</dbReference>
<dbReference type="GO" id="GO:0005524">
    <property type="term" value="F:ATP binding"/>
    <property type="evidence" value="ECO:0007669"/>
    <property type="project" value="InterPro"/>
</dbReference>
<dbReference type="OrthoDB" id="429932at2759"/>
<dbReference type="InterPro" id="IPR036890">
    <property type="entry name" value="HATPase_C_sf"/>
</dbReference>
<feature type="compositionally biased region" description="Basic and acidic residues" evidence="2">
    <location>
        <begin position="540"/>
        <end position="558"/>
    </location>
</feature>
<feature type="region of interest" description="Disordered" evidence="2">
    <location>
        <begin position="414"/>
        <end position="454"/>
    </location>
</feature>
<dbReference type="AlphaFoldDB" id="A0A3N4KYS4"/>
<feature type="region of interest" description="Disordered" evidence="2">
    <location>
        <begin position="117"/>
        <end position="142"/>
    </location>
</feature>
<feature type="domain" description="MutL C-terminal dimerisation" evidence="3">
    <location>
        <begin position="625"/>
        <end position="807"/>
    </location>
</feature>
<sequence>MPPTTAPQIKPLPASATVRLRSTLAITSLSDAVSELVQNSLDAGARSVAVQVNVARNSCVVEDDGMGILPGDVGMVGRMYATSKYTPSSPTTHTFGSRGLALSSLSTHSLFTLTTRHTTSPTTHTTRISYSTPLTTGPSPPHLRLPHHGTTVRIDALHADLPVRFHARLAATNPDSEWSTITNRAAHLLLSPAATGVSFVARDENGKRRISVRGGGGSGGGGGATHWRMAVLRQIYGRDTIGPDWERVRAVQGATKIRGHISASKGAGSRELQFVAVNGHPLVGATALHAEVNRVFAASSFGAEDEGGGGTRRKGVEKWPMFVLDVECAAGADVLGGEGGTEGKGGLEGGLLGAVVALLGRLVGEFLRAHHFSPAEGKGTARERAGTPLGTITNGSARETHGDTRALALRSRVKAAKQDAREEEGRKGAGFSAFAAPSPSPIPSTGTTTPTEQTDMDTASLDIEIDIDTDSPDGNDSSKENEPGNSTKDTHIHWRNPLSRHSFRVNARTGNTSATSSAAAAVARKRALSSSCSGSAAKKPRTEEPGGGGKDKDKDKGPFIDALLKNWKNPVFAPTEAPIHITKNCTHHCGPTSSTSTTTTSPTAPTTTTTTLGKLTKPGLATATVIAQLDRKYILLKMRGLSSSTAEPELLVLLDQHAASERIRVEALFASLTTTPPQTLLTPLLYVLNERDAGLLVRYAGVLREWGVCYHVSEGQGGQGQTLHITALPSAVADRCSAEPALALAMVRRHVYALSEDKGWSAAAPSGGGGGAGGGDWVKRLAGCPGGLVEMVNSRACRGAVMFGDVLEMEECVSLVRGLAGCRFPFMCAHGRPCMVPLVDLGVGGEEVEKVEKVEMGEGGRGFKKSFGEWMKRREGEGE</sequence>
<dbReference type="GO" id="GO:0006298">
    <property type="term" value="P:mismatch repair"/>
    <property type="evidence" value="ECO:0007669"/>
    <property type="project" value="InterPro"/>
</dbReference>
<dbReference type="PANTHER" id="PTHR10073">
    <property type="entry name" value="DNA MISMATCH REPAIR PROTEIN MLH, PMS, MUTL"/>
    <property type="match status" value="1"/>
</dbReference>
<dbReference type="Pfam" id="PF08676">
    <property type="entry name" value="MutL_C"/>
    <property type="match status" value="1"/>
</dbReference>
<dbReference type="InterPro" id="IPR037198">
    <property type="entry name" value="MutL_C_sf"/>
</dbReference>
<dbReference type="InterPro" id="IPR014790">
    <property type="entry name" value="MutL_C"/>
</dbReference>
<dbReference type="SUPFAM" id="SSF118116">
    <property type="entry name" value="DNA mismatch repair protein MutL"/>
    <property type="match status" value="1"/>
</dbReference>
<dbReference type="SMART" id="SM00853">
    <property type="entry name" value="MutL_C"/>
    <property type="match status" value="1"/>
</dbReference>
<dbReference type="PANTHER" id="PTHR10073:SF47">
    <property type="entry name" value="DNA MISMATCH REPAIR PROTEIN MLH3"/>
    <property type="match status" value="1"/>
</dbReference>
<dbReference type="InterPro" id="IPR042120">
    <property type="entry name" value="MutL_C_dimsub"/>
</dbReference>
<dbReference type="InterPro" id="IPR038973">
    <property type="entry name" value="MutL/Mlh/Pms-like"/>
</dbReference>
<evidence type="ECO:0000313" key="4">
    <source>
        <dbReference type="EMBL" id="RPB14618.1"/>
    </source>
</evidence>
<keyword evidence="5" id="KW-1185">Reference proteome</keyword>
<dbReference type="InParanoid" id="A0A3N4KYS4"/>
<evidence type="ECO:0000313" key="5">
    <source>
        <dbReference type="Proteomes" id="UP000277580"/>
    </source>
</evidence>
<dbReference type="Gene3D" id="3.30.565.10">
    <property type="entry name" value="Histidine kinase-like ATPase, C-terminal domain"/>
    <property type="match status" value="1"/>
</dbReference>
<feature type="compositionally biased region" description="Basic and acidic residues" evidence="2">
    <location>
        <begin position="476"/>
        <end position="492"/>
    </location>
</feature>
<feature type="region of interest" description="Disordered" evidence="2">
    <location>
        <begin position="590"/>
        <end position="610"/>
    </location>
</feature>
<feature type="compositionally biased region" description="Polar residues" evidence="2">
    <location>
        <begin position="127"/>
        <end position="137"/>
    </location>
</feature>
<feature type="compositionally biased region" description="Low complexity" evidence="2">
    <location>
        <begin position="429"/>
        <end position="451"/>
    </location>
</feature>
<dbReference type="GO" id="GO:0016887">
    <property type="term" value="F:ATP hydrolysis activity"/>
    <property type="evidence" value="ECO:0007669"/>
    <property type="project" value="InterPro"/>
</dbReference>
<protein>
    <recommendedName>
        <fullName evidence="3">MutL C-terminal dimerisation domain-containing protein</fullName>
    </recommendedName>
</protein>
<organism evidence="4 5">
    <name type="scientific">Morchella conica CCBAS932</name>
    <dbReference type="NCBI Taxonomy" id="1392247"/>
    <lineage>
        <taxon>Eukaryota</taxon>
        <taxon>Fungi</taxon>
        <taxon>Dikarya</taxon>
        <taxon>Ascomycota</taxon>
        <taxon>Pezizomycotina</taxon>
        <taxon>Pezizomycetes</taxon>
        <taxon>Pezizales</taxon>
        <taxon>Morchellaceae</taxon>
        <taxon>Morchella</taxon>
    </lineage>
</organism>
<feature type="region of interest" description="Disordered" evidence="2">
    <location>
        <begin position="376"/>
        <end position="398"/>
    </location>
</feature>
<feature type="compositionally biased region" description="Low complexity" evidence="2">
    <location>
        <begin position="117"/>
        <end position="126"/>
    </location>
</feature>
<dbReference type="STRING" id="1392247.A0A3N4KYS4"/>
<dbReference type="Proteomes" id="UP000277580">
    <property type="component" value="Unassembled WGS sequence"/>
</dbReference>
<dbReference type="SUPFAM" id="SSF55874">
    <property type="entry name" value="ATPase domain of HSP90 chaperone/DNA topoisomerase II/histidine kinase"/>
    <property type="match status" value="1"/>
</dbReference>
<feature type="region of interest" description="Disordered" evidence="2">
    <location>
        <begin position="466"/>
        <end position="501"/>
    </location>
</feature>
<dbReference type="FunCoup" id="A0A3N4KYS4">
    <property type="interactions" value="458"/>
</dbReference>
<comment type="similarity">
    <text evidence="1">Belongs to the DNA mismatch repair MutL/HexB family.</text>
</comment>
<evidence type="ECO:0000259" key="3">
    <source>
        <dbReference type="SMART" id="SM00853"/>
    </source>
</evidence>
<feature type="region of interest" description="Disordered" evidence="2">
    <location>
        <begin position="528"/>
        <end position="558"/>
    </location>
</feature>
<proteinExistence type="inferred from homology"/>